<dbReference type="Pfam" id="PF00651">
    <property type="entry name" value="BTB"/>
    <property type="match status" value="1"/>
</dbReference>
<evidence type="ECO:0000256" key="1">
    <source>
        <dbReference type="ARBA" id="ARBA00004496"/>
    </source>
</evidence>
<comment type="subcellular location">
    <subcellularLocation>
        <location evidence="1">Cytoplasm</location>
    </subcellularLocation>
</comment>
<dbReference type="GO" id="GO:0005829">
    <property type="term" value="C:cytosol"/>
    <property type="evidence" value="ECO:0007669"/>
    <property type="project" value="TreeGrafter"/>
</dbReference>
<organism evidence="4 5">
    <name type="scientific">Mizuhopecten yessoensis</name>
    <name type="common">Japanese scallop</name>
    <name type="synonym">Patinopecten yessoensis</name>
    <dbReference type="NCBI Taxonomy" id="6573"/>
    <lineage>
        <taxon>Eukaryota</taxon>
        <taxon>Metazoa</taxon>
        <taxon>Spiralia</taxon>
        <taxon>Lophotrochozoa</taxon>
        <taxon>Mollusca</taxon>
        <taxon>Bivalvia</taxon>
        <taxon>Autobranchia</taxon>
        <taxon>Pteriomorphia</taxon>
        <taxon>Pectinida</taxon>
        <taxon>Pectinoidea</taxon>
        <taxon>Pectinidae</taxon>
        <taxon>Mizuhopecten</taxon>
    </lineage>
</organism>
<feature type="domain" description="BTB" evidence="3">
    <location>
        <begin position="31"/>
        <end position="101"/>
    </location>
</feature>
<dbReference type="EMBL" id="NEDP02003636">
    <property type="protein sequence ID" value="OWF48237.1"/>
    <property type="molecule type" value="Genomic_DNA"/>
</dbReference>
<dbReference type="SUPFAM" id="SSF54695">
    <property type="entry name" value="POZ domain"/>
    <property type="match status" value="1"/>
</dbReference>
<dbReference type="InterPro" id="IPR038648">
    <property type="entry name" value="PHR_sf"/>
</dbReference>
<comment type="caution">
    <text evidence="4">The sequence shown here is derived from an EMBL/GenBank/DDBJ whole genome shotgun (WGS) entry which is preliminary data.</text>
</comment>
<dbReference type="PANTHER" id="PTHR45774:SF4">
    <property type="entry name" value="AXUNDEAD, ISOFORM F"/>
    <property type="match status" value="1"/>
</dbReference>
<keyword evidence="5" id="KW-1185">Reference proteome</keyword>
<protein>
    <submittedName>
        <fullName evidence="4">BTB/POZ domain-containing protein 2</fullName>
    </submittedName>
</protein>
<accession>A0A210QHM2</accession>
<evidence type="ECO:0000256" key="2">
    <source>
        <dbReference type="ARBA" id="ARBA00022490"/>
    </source>
</evidence>
<evidence type="ECO:0000313" key="4">
    <source>
        <dbReference type="EMBL" id="OWF48237.1"/>
    </source>
</evidence>
<dbReference type="SMART" id="SM00875">
    <property type="entry name" value="BACK"/>
    <property type="match status" value="1"/>
</dbReference>
<dbReference type="InterPro" id="IPR011333">
    <property type="entry name" value="SKP1/BTB/POZ_sf"/>
</dbReference>
<dbReference type="Gene3D" id="1.25.40.420">
    <property type="match status" value="1"/>
</dbReference>
<dbReference type="OrthoDB" id="6072904at2759"/>
<reference evidence="4 5" key="1">
    <citation type="journal article" date="2017" name="Nat. Ecol. Evol.">
        <title>Scallop genome provides insights into evolution of bilaterian karyotype and development.</title>
        <authorList>
            <person name="Wang S."/>
            <person name="Zhang J."/>
            <person name="Jiao W."/>
            <person name="Li J."/>
            <person name="Xun X."/>
            <person name="Sun Y."/>
            <person name="Guo X."/>
            <person name="Huan P."/>
            <person name="Dong B."/>
            <person name="Zhang L."/>
            <person name="Hu X."/>
            <person name="Sun X."/>
            <person name="Wang J."/>
            <person name="Zhao C."/>
            <person name="Wang Y."/>
            <person name="Wang D."/>
            <person name="Huang X."/>
            <person name="Wang R."/>
            <person name="Lv J."/>
            <person name="Li Y."/>
            <person name="Zhang Z."/>
            <person name="Liu B."/>
            <person name="Lu W."/>
            <person name="Hui Y."/>
            <person name="Liang J."/>
            <person name="Zhou Z."/>
            <person name="Hou R."/>
            <person name="Li X."/>
            <person name="Liu Y."/>
            <person name="Li H."/>
            <person name="Ning X."/>
            <person name="Lin Y."/>
            <person name="Zhao L."/>
            <person name="Xing Q."/>
            <person name="Dou J."/>
            <person name="Li Y."/>
            <person name="Mao J."/>
            <person name="Guo H."/>
            <person name="Dou H."/>
            <person name="Li T."/>
            <person name="Mu C."/>
            <person name="Jiang W."/>
            <person name="Fu Q."/>
            <person name="Fu X."/>
            <person name="Miao Y."/>
            <person name="Liu J."/>
            <person name="Yu Q."/>
            <person name="Li R."/>
            <person name="Liao H."/>
            <person name="Li X."/>
            <person name="Kong Y."/>
            <person name="Jiang Z."/>
            <person name="Chourrout D."/>
            <person name="Li R."/>
            <person name="Bao Z."/>
        </authorList>
    </citation>
    <scope>NUCLEOTIDE SEQUENCE [LARGE SCALE GENOMIC DNA]</scope>
    <source>
        <strain evidence="4 5">PY_sf001</strain>
    </source>
</reference>
<sequence length="427" mass="49176">MASGGDEPQDWRDNKSLVQCNRYILEQEIGCDVRFEVGEGDNQKSMAAHKSHLMARSDVFFAMFEGPMAEPNSMIQIPDIEPVTFKLMLQFIYCDDNKIDLVDSFPLLYAAQKYNLKGLAVKCVQRIRQGISSDKVCWIFMHGCIWSQDEVKDLCMKHIIHHSYAVFGSKGFLDMSEESLIEILKNGRLNMEEKDIFEAVVKWARRKCRTENNRGNLRNALVNILPHIRFARMELSYFSEKVSHMDILTPERLVETFRFLTSRKADHPDQPRDRRIIFERFTRVKSGKGYFRGNADAISFMLSEDARLHEVLVYGSCQSEGLYKIDIKVIEDGDRQLCRKQIDLETDGFTKTYPIEIAPPMMMSKNMCYTLLMVMVGPASYFGEKGVIAKQQEGLTITFLPNEKGLNGTNIKQGQFNSLVFKKTRSR</sequence>
<name>A0A210QHM2_MIZYE</name>
<dbReference type="Gene3D" id="2.60.120.820">
    <property type="entry name" value="PHR domain"/>
    <property type="match status" value="1"/>
</dbReference>
<dbReference type="InterPro" id="IPR000210">
    <property type="entry name" value="BTB/POZ_dom"/>
</dbReference>
<dbReference type="Pfam" id="PF07707">
    <property type="entry name" value="BACK"/>
    <property type="match status" value="1"/>
</dbReference>
<dbReference type="SMART" id="SM00225">
    <property type="entry name" value="BTB"/>
    <property type="match status" value="1"/>
</dbReference>
<gene>
    <name evidence="4" type="ORF">KP79_PYT16283</name>
</gene>
<dbReference type="Pfam" id="PF08005">
    <property type="entry name" value="PHR"/>
    <property type="match status" value="1"/>
</dbReference>
<dbReference type="AlphaFoldDB" id="A0A210QHM2"/>
<dbReference type="PANTHER" id="PTHR45774">
    <property type="entry name" value="BTB/POZ DOMAIN-CONTAINING"/>
    <property type="match status" value="1"/>
</dbReference>
<dbReference type="Gene3D" id="3.30.710.10">
    <property type="entry name" value="Potassium Channel Kv1.1, Chain A"/>
    <property type="match status" value="1"/>
</dbReference>
<evidence type="ECO:0000313" key="5">
    <source>
        <dbReference type="Proteomes" id="UP000242188"/>
    </source>
</evidence>
<keyword evidence="2" id="KW-0963">Cytoplasm</keyword>
<evidence type="ECO:0000259" key="3">
    <source>
        <dbReference type="PROSITE" id="PS50097"/>
    </source>
</evidence>
<dbReference type="InterPro" id="IPR011705">
    <property type="entry name" value="BACK"/>
</dbReference>
<dbReference type="InterPro" id="IPR012983">
    <property type="entry name" value="PHR"/>
</dbReference>
<dbReference type="GO" id="GO:0022008">
    <property type="term" value="P:neurogenesis"/>
    <property type="evidence" value="ECO:0007669"/>
    <property type="project" value="TreeGrafter"/>
</dbReference>
<dbReference type="Proteomes" id="UP000242188">
    <property type="component" value="Unassembled WGS sequence"/>
</dbReference>
<proteinExistence type="predicted"/>
<dbReference type="PROSITE" id="PS50097">
    <property type="entry name" value="BTB"/>
    <property type="match status" value="1"/>
</dbReference>